<evidence type="ECO:0000256" key="7">
    <source>
        <dbReference type="ARBA" id="ARBA00023136"/>
    </source>
</evidence>
<dbReference type="GO" id="GO:0005886">
    <property type="term" value="C:plasma membrane"/>
    <property type="evidence" value="ECO:0007669"/>
    <property type="project" value="UniProtKB-SubCell"/>
</dbReference>
<sequence>MATPSADVLPPLEGVKYYFVVQNFCFRAIGVDLLSMKRTMVSGLLFWLPNILELAICVPLARYALENLEDMSLVTDAMAPVWQVLMAILKMALFMWHKKDIKKLVWNLWLWNLEAIMWTQKEVIWDILLSSLSVFFLFFLSYYVDPKGSYLGYFTVHIWTCIAIYAVLNTTLAADSLFSWIFHNISAHFAILRERLICVAFSETEGKQSYANLKKSLAEYVRYHQRILDTIDDFNEVFMMIVFVKFLISCIQIAFLAFQFVRGGDFAGQIFHMFFLTSISIQMMLYCYGGQRIKDE</sequence>
<dbReference type="InterPro" id="IPR004117">
    <property type="entry name" value="7tm6_olfct_rcpt"/>
</dbReference>
<evidence type="ECO:0000256" key="2">
    <source>
        <dbReference type="ARBA" id="ARBA00022475"/>
    </source>
</evidence>
<dbReference type="PANTHER" id="PTHR21137">
    <property type="entry name" value="ODORANT RECEPTOR"/>
    <property type="match status" value="1"/>
</dbReference>
<keyword evidence="5" id="KW-0552">Olfaction</keyword>
<dbReference type="GO" id="GO:0005549">
    <property type="term" value="F:odorant binding"/>
    <property type="evidence" value="ECO:0007669"/>
    <property type="project" value="InterPro"/>
</dbReference>
<keyword evidence="6" id="KW-1133">Transmembrane helix</keyword>
<protein>
    <recommendedName>
        <fullName evidence="11">Gustatory receptor</fullName>
    </recommendedName>
</protein>
<keyword evidence="7" id="KW-0472">Membrane</keyword>
<dbReference type="GO" id="GO:0004984">
    <property type="term" value="F:olfactory receptor activity"/>
    <property type="evidence" value="ECO:0007669"/>
    <property type="project" value="InterPro"/>
</dbReference>
<keyword evidence="2" id="KW-1003">Cell membrane</keyword>
<evidence type="ECO:0000256" key="6">
    <source>
        <dbReference type="ARBA" id="ARBA00022989"/>
    </source>
</evidence>
<keyword evidence="8" id="KW-0675">Receptor</keyword>
<evidence type="ECO:0000256" key="5">
    <source>
        <dbReference type="ARBA" id="ARBA00022725"/>
    </source>
</evidence>
<comment type="subcellular location">
    <subcellularLocation>
        <location evidence="1">Cell membrane</location>
        <topology evidence="1">Multi-pass membrane protein</topology>
    </subcellularLocation>
</comment>
<dbReference type="GO" id="GO:0007165">
    <property type="term" value="P:signal transduction"/>
    <property type="evidence" value="ECO:0007669"/>
    <property type="project" value="UniProtKB-KW"/>
</dbReference>
<evidence type="ECO:0008006" key="11">
    <source>
        <dbReference type="Google" id="ProtNLM"/>
    </source>
</evidence>
<evidence type="ECO:0000256" key="8">
    <source>
        <dbReference type="ARBA" id="ARBA00023170"/>
    </source>
</evidence>
<name>A0A1I8NL49_MUSDO</name>
<accession>A0A1I8NL49</accession>
<reference evidence="10" key="1">
    <citation type="submission" date="2020-05" db="UniProtKB">
        <authorList>
            <consortium name="EnsemblMetazoa"/>
        </authorList>
    </citation>
    <scope>IDENTIFICATION</scope>
    <source>
        <strain evidence="10">Aabys</strain>
    </source>
</reference>
<evidence type="ECO:0000256" key="1">
    <source>
        <dbReference type="ARBA" id="ARBA00004651"/>
    </source>
</evidence>
<dbReference type="EnsemblMetazoa" id="MDOA016899-RA">
    <property type="protein sequence ID" value="MDOA016899-PA"/>
    <property type="gene ID" value="MDOA016899"/>
</dbReference>
<dbReference type="AlphaFoldDB" id="A0A1I8NL49"/>
<dbReference type="PANTHER" id="PTHR21137:SF43">
    <property type="entry name" value="ODORANT RECEPTOR 47A-RELATED"/>
    <property type="match status" value="1"/>
</dbReference>
<keyword evidence="9" id="KW-0807">Transducer</keyword>
<evidence type="ECO:0000313" key="10">
    <source>
        <dbReference type="EnsemblMetazoa" id="MDOA016899-PA"/>
    </source>
</evidence>
<proteinExistence type="predicted"/>
<keyword evidence="3" id="KW-0716">Sensory transduction</keyword>
<dbReference type="VEuPathDB" id="VectorBase:MDOMA2_019714"/>
<evidence type="ECO:0000256" key="4">
    <source>
        <dbReference type="ARBA" id="ARBA00022692"/>
    </source>
</evidence>
<organism evidence="10">
    <name type="scientific">Musca domestica</name>
    <name type="common">House fly</name>
    <dbReference type="NCBI Taxonomy" id="7370"/>
    <lineage>
        <taxon>Eukaryota</taxon>
        <taxon>Metazoa</taxon>
        <taxon>Ecdysozoa</taxon>
        <taxon>Arthropoda</taxon>
        <taxon>Hexapoda</taxon>
        <taxon>Insecta</taxon>
        <taxon>Pterygota</taxon>
        <taxon>Neoptera</taxon>
        <taxon>Endopterygota</taxon>
        <taxon>Diptera</taxon>
        <taxon>Brachycera</taxon>
        <taxon>Muscomorpha</taxon>
        <taxon>Muscoidea</taxon>
        <taxon>Muscidae</taxon>
        <taxon>Musca</taxon>
    </lineage>
</organism>
<keyword evidence="4" id="KW-0812">Transmembrane</keyword>
<dbReference type="Pfam" id="PF02949">
    <property type="entry name" value="7tm_6"/>
    <property type="match status" value="1"/>
</dbReference>
<dbReference type="VEuPathDB" id="VectorBase:MDOA016899"/>
<evidence type="ECO:0000256" key="3">
    <source>
        <dbReference type="ARBA" id="ARBA00022606"/>
    </source>
</evidence>
<evidence type="ECO:0000256" key="9">
    <source>
        <dbReference type="ARBA" id="ARBA00023224"/>
    </source>
</evidence>